<organism evidence="11">
    <name type="scientific">viral metagenome</name>
    <dbReference type="NCBI Taxonomy" id="1070528"/>
    <lineage>
        <taxon>unclassified sequences</taxon>
        <taxon>metagenomes</taxon>
        <taxon>organismal metagenomes</taxon>
    </lineage>
</organism>
<dbReference type="EMBL" id="MN740041">
    <property type="protein sequence ID" value="QHT85358.1"/>
    <property type="molecule type" value="Genomic_DNA"/>
</dbReference>
<dbReference type="InterPro" id="IPR005944">
    <property type="entry name" value="Pro_iminopeptidase"/>
</dbReference>
<name>A0A6C0HX48_9ZZZZ</name>
<dbReference type="GO" id="GO:0005737">
    <property type="term" value="C:cytoplasm"/>
    <property type="evidence" value="ECO:0007669"/>
    <property type="project" value="UniProtKB-SubCell"/>
</dbReference>
<keyword evidence="6" id="KW-0963">Cytoplasm</keyword>
<keyword evidence="8" id="KW-0378">Hydrolase</keyword>
<evidence type="ECO:0000256" key="7">
    <source>
        <dbReference type="ARBA" id="ARBA00022670"/>
    </source>
</evidence>
<dbReference type="PANTHER" id="PTHR43722">
    <property type="entry name" value="PROLINE IMINOPEPTIDASE"/>
    <property type="match status" value="1"/>
</dbReference>
<dbReference type="GO" id="GO:0006508">
    <property type="term" value="P:proteolysis"/>
    <property type="evidence" value="ECO:0007669"/>
    <property type="project" value="UniProtKB-KW"/>
</dbReference>
<keyword evidence="5" id="KW-0031">Aminopeptidase</keyword>
<dbReference type="PRINTS" id="PR00111">
    <property type="entry name" value="ABHYDROLASE"/>
</dbReference>
<dbReference type="SUPFAM" id="SSF53474">
    <property type="entry name" value="alpha/beta-Hydrolases"/>
    <property type="match status" value="1"/>
</dbReference>
<evidence type="ECO:0000256" key="5">
    <source>
        <dbReference type="ARBA" id="ARBA00022438"/>
    </source>
</evidence>
<dbReference type="Gene3D" id="3.40.50.1820">
    <property type="entry name" value="alpha/beta hydrolase"/>
    <property type="match status" value="1"/>
</dbReference>
<protein>
    <recommendedName>
        <fullName evidence="4">prolyl aminopeptidase</fullName>
        <ecNumber evidence="4">3.4.11.5</ecNumber>
    </recommendedName>
    <alternativeName>
        <fullName evidence="9">Prolyl aminopeptidase</fullName>
    </alternativeName>
</protein>
<evidence type="ECO:0000313" key="11">
    <source>
        <dbReference type="EMBL" id="QHT85358.1"/>
    </source>
</evidence>
<evidence type="ECO:0000256" key="8">
    <source>
        <dbReference type="ARBA" id="ARBA00022801"/>
    </source>
</evidence>
<evidence type="ECO:0000256" key="9">
    <source>
        <dbReference type="ARBA" id="ARBA00029605"/>
    </source>
</evidence>
<comment type="similarity">
    <text evidence="3">Belongs to the peptidase S33 family.</text>
</comment>
<dbReference type="InterPro" id="IPR002410">
    <property type="entry name" value="Peptidase_S33"/>
</dbReference>
<dbReference type="GO" id="GO:0004177">
    <property type="term" value="F:aminopeptidase activity"/>
    <property type="evidence" value="ECO:0007669"/>
    <property type="project" value="UniProtKB-KW"/>
</dbReference>
<evidence type="ECO:0000256" key="1">
    <source>
        <dbReference type="ARBA" id="ARBA00001585"/>
    </source>
</evidence>
<sequence length="291" mass="33595">MLHVDTLPNGKKVELYVECSGNPKGIPVIYLHGGPGDHITPRHRRWYDPKAYHIILWDQRGAGQSKPSNHTERNTTKLLISDMEKIRAYVGVETWMVAGGSWGSSLAMMYAQAHPDRVRALLLRGIYDLSKHDVLDQMWPEQTDQLHKILGIQSKRQEQTAMNKVLSKKTKKYRKLIEFMKNDDVMTVFTPPKKMGYKETETMTIIGNHFDANNYFVPKNTIYKNMHKIKHIPTVMVEGRYDMVTPMEMAYKLSKKFDHCKLMVIRGGHSTMEDSITKGLVEASDYFKHKV</sequence>
<dbReference type="Pfam" id="PF00561">
    <property type="entry name" value="Abhydrolase_1"/>
    <property type="match status" value="1"/>
</dbReference>
<reference evidence="11" key="1">
    <citation type="journal article" date="2020" name="Nature">
        <title>Giant virus diversity and host interactions through global metagenomics.</title>
        <authorList>
            <person name="Schulz F."/>
            <person name="Roux S."/>
            <person name="Paez-Espino D."/>
            <person name="Jungbluth S."/>
            <person name="Walsh D.A."/>
            <person name="Denef V.J."/>
            <person name="McMahon K.D."/>
            <person name="Konstantinidis K.T."/>
            <person name="Eloe-Fadrosh E.A."/>
            <person name="Kyrpides N.C."/>
            <person name="Woyke T."/>
        </authorList>
    </citation>
    <scope>NUCLEOTIDE SEQUENCE</scope>
    <source>
        <strain evidence="11">GVMAG-M-3300023184-17</strain>
    </source>
</reference>
<dbReference type="InterPro" id="IPR029058">
    <property type="entry name" value="AB_hydrolase_fold"/>
</dbReference>
<evidence type="ECO:0000256" key="2">
    <source>
        <dbReference type="ARBA" id="ARBA00004496"/>
    </source>
</evidence>
<keyword evidence="7" id="KW-0645">Protease</keyword>
<proteinExistence type="inferred from homology"/>
<evidence type="ECO:0000259" key="10">
    <source>
        <dbReference type="Pfam" id="PF00561"/>
    </source>
</evidence>
<comment type="catalytic activity">
    <reaction evidence="1">
        <text>Release of N-terminal proline from a peptide.</text>
        <dbReference type="EC" id="3.4.11.5"/>
    </reaction>
</comment>
<evidence type="ECO:0000256" key="4">
    <source>
        <dbReference type="ARBA" id="ARBA00012568"/>
    </source>
</evidence>
<accession>A0A6C0HX48</accession>
<evidence type="ECO:0000256" key="6">
    <source>
        <dbReference type="ARBA" id="ARBA00022490"/>
    </source>
</evidence>
<dbReference type="InterPro" id="IPR000073">
    <property type="entry name" value="AB_hydrolase_1"/>
</dbReference>
<comment type="subcellular location">
    <subcellularLocation>
        <location evidence="2">Cytoplasm</location>
    </subcellularLocation>
</comment>
<dbReference type="PANTHER" id="PTHR43722:SF1">
    <property type="entry name" value="PROLINE IMINOPEPTIDASE"/>
    <property type="match status" value="1"/>
</dbReference>
<evidence type="ECO:0000256" key="3">
    <source>
        <dbReference type="ARBA" id="ARBA00010088"/>
    </source>
</evidence>
<dbReference type="PRINTS" id="PR00793">
    <property type="entry name" value="PROAMNOPTASE"/>
</dbReference>
<dbReference type="PIRSF" id="PIRSF006431">
    <property type="entry name" value="Pept_S33"/>
    <property type="match status" value="1"/>
</dbReference>
<dbReference type="EC" id="3.4.11.5" evidence="4"/>
<feature type="domain" description="AB hydrolase-1" evidence="10">
    <location>
        <begin position="27"/>
        <end position="273"/>
    </location>
</feature>
<dbReference type="AlphaFoldDB" id="A0A6C0HX48"/>